<keyword evidence="9 10" id="KW-0472">Membrane</keyword>
<feature type="transmembrane region" description="Helical" evidence="10">
    <location>
        <begin position="172"/>
        <end position="188"/>
    </location>
</feature>
<name>A0A2U1KR08_ARTAN</name>
<keyword evidence="4 10" id="KW-0328">Glycosyltransferase</keyword>
<evidence type="ECO:0000256" key="2">
    <source>
        <dbReference type="ARBA" id="ARBA00004922"/>
    </source>
</evidence>
<keyword evidence="7 10" id="KW-0256">Endoplasmic reticulum</keyword>
<dbReference type="GO" id="GO:0005789">
    <property type="term" value="C:endoplasmic reticulum membrane"/>
    <property type="evidence" value="ECO:0007669"/>
    <property type="project" value="UniProtKB-SubCell"/>
</dbReference>
<reference evidence="12 13" key="1">
    <citation type="journal article" date="2018" name="Mol. Plant">
        <title>The genome of Artemisia annua provides insight into the evolution of Asteraceae family and artemisinin biosynthesis.</title>
        <authorList>
            <person name="Shen Q."/>
            <person name="Zhang L."/>
            <person name="Liao Z."/>
            <person name="Wang S."/>
            <person name="Yan T."/>
            <person name="Shi P."/>
            <person name="Liu M."/>
            <person name="Fu X."/>
            <person name="Pan Q."/>
            <person name="Wang Y."/>
            <person name="Lv Z."/>
            <person name="Lu X."/>
            <person name="Zhang F."/>
            <person name="Jiang W."/>
            <person name="Ma Y."/>
            <person name="Chen M."/>
            <person name="Hao X."/>
            <person name="Li L."/>
            <person name="Tang Y."/>
            <person name="Lv G."/>
            <person name="Zhou Y."/>
            <person name="Sun X."/>
            <person name="Brodelius P.E."/>
            <person name="Rose J.K.C."/>
            <person name="Tang K."/>
        </authorList>
    </citation>
    <scope>NUCLEOTIDE SEQUENCE [LARGE SCALE GENOMIC DNA]</scope>
    <source>
        <strain evidence="13">cv. Huhao1</strain>
        <tissue evidence="12">Leaf</tissue>
    </source>
</reference>
<feature type="transmembrane region" description="Helical" evidence="10">
    <location>
        <begin position="656"/>
        <end position="681"/>
    </location>
</feature>
<dbReference type="Pfam" id="PF25114">
    <property type="entry name" value="AtTam38"/>
    <property type="match status" value="1"/>
</dbReference>
<dbReference type="GO" id="GO:0006487">
    <property type="term" value="P:protein N-linked glycosylation"/>
    <property type="evidence" value="ECO:0007669"/>
    <property type="project" value="TreeGrafter"/>
</dbReference>
<dbReference type="InterPro" id="IPR004856">
    <property type="entry name" value="Glyco_trans_ALG6/ALG8"/>
</dbReference>
<organism evidence="12 13">
    <name type="scientific">Artemisia annua</name>
    <name type="common">Sweet wormwood</name>
    <dbReference type="NCBI Taxonomy" id="35608"/>
    <lineage>
        <taxon>Eukaryota</taxon>
        <taxon>Viridiplantae</taxon>
        <taxon>Streptophyta</taxon>
        <taxon>Embryophyta</taxon>
        <taxon>Tracheophyta</taxon>
        <taxon>Spermatophyta</taxon>
        <taxon>Magnoliopsida</taxon>
        <taxon>eudicotyledons</taxon>
        <taxon>Gunneridae</taxon>
        <taxon>Pentapetalae</taxon>
        <taxon>asterids</taxon>
        <taxon>campanulids</taxon>
        <taxon>Asterales</taxon>
        <taxon>Asteraceae</taxon>
        <taxon>Asteroideae</taxon>
        <taxon>Anthemideae</taxon>
        <taxon>Artemisiinae</taxon>
        <taxon>Artemisia</taxon>
    </lineage>
</organism>
<keyword evidence="6 10" id="KW-0812">Transmembrane</keyword>
<dbReference type="EC" id="2.4.1.-" evidence="10"/>
<keyword evidence="13" id="KW-1185">Reference proteome</keyword>
<evidence type="ECO:0000256" key="10">
    <source>
        <dbReference type="RuleBase" id="RU363110"/>
    </source>
</evidence>
<keyword evidence="5 10" id="KW-0808">Transferase</keyword>
<feature type="transmembrane region" description="Helical" evidence="10">
    <location>
        <begin position="119"/>
        <end position="139"/>
    </location>
</feature>
<comment type="similarity">
    <text evidence="3 10">Belongs to the ALG6/ALG8 glucosyltransferase family.</text>
</comment>
<comment type="subcellular location">
    <subcellularLocation>
        <location evidence="1 10">Endoplasmic reticulum membrane</location>
        <topology evidence="1 10">Multi-pass membrane protein</topology>
    </subcellularLocation>
</comment>
<evidence type="ECO:0000256" key="3">
    <source>
        <dbReference type="ARBA" id="ARBA00008715"/>
    </source>
</evidence>
<protein>
    <recommendedName>
        <fullName evidence="10">Alpha-1,3-glucosyltransferase</fullName>
        <ecNumber evidence="10">2.4.1.-</ecNumber>
    </recommendedName>
</protein>
<evidence type="ECO:0000313" key="12">
    <source>
        <dbReference type="EMBL" id="PWA39188.1"/>
    </source>
</evidence>
<dbReference type="InterPro" id="IPR056894">
    <property type="entry name" value="AtTam38"/>
</dbReference>
<feature type="transmembrane region" description="Helical" evidence="10">
    <location>
        <begin position="278"/>
        <end position="299"/>
    </location>
</feature>
<feature type="transmembrane region" description="Helical" evidence="10">
    <location>
        <begin position="569"/>
        <end position="588"/>
    </location>
</feature>
<dbReference type="OrthoDB" id="1689333at2759"/>
<sequence length="829" mass="93777">MKPPKQKEAQRMKEKHTQRQSPNRSVIKDLLWFSGIATFLKVLLIPAYHSTDFEVHRNWLAITHTLPLSHWYTDETSPWTLDYPPFFAYFERFLSIFASFVDPTITDLYNGLNYKAPSVIVFQRLSVIASDTVLLYSVYKLTKNMELKKRFLIWVLVVWSPGLLIVDHLHFQYNGFLLGILLISLGALQKGNDLMGGFVFAVLLCFKHLFAVAGPVYFVYLFRHYCRGGFLRGFAKLVTMGVVVVGVFIAAYGPFAYHGQMLQVLRRMFPFGRGLCHAYWAPNFWVFYILSDKLLAFVLRKLGFHIQPPSASFTGGLVGDSSPFAILPTITPSVTFAMVLLAISPCLVKAWRNPQPKMIIRWVTYAYTCGFLFGWHVHEKASLHFLIPLAVVAVESIEDALSIYSLFPLLYEAQEYPIKVVLLLLHVALMWFGFSSKFSETSESDKKTGSISKNGGLVTGWIEKIYLVGFVVVEVWGQFLHPLILGDRLPFLPLMLISFYSSNGEDVKDEAETQARGESTMPERFRYLTKEAPDPPVRWPYFIALGFLIYAWRTVLWELHNWKRAAASVLQFVGYIGKLVLALIYHFLGDPITSTIRGIETTLYAIRAFYSQIVAYTPIPELSTIILLTSAILAISEVASPNSVDDQWHLLTVSGLTGYFAVKGMIGDLVFWTLLFGLFSFSRFVKKRDYVSSALPVAAVLVGVGEPWVRVVMMVCFAALAVVQYSKTQPEEVRGEVLTTTTEGRRVPIPLLCAALAIGVRVAAKWAGYRHLTWMVEVLLGEAESLPYQFNVKDLLAQIFFPSYLSGSSIWVKWLGPNIMVAFTMREGF</sequence>
<feature type="transmembrane region" description="Helical" evidence="10">
    <location>
        <begin position="324"/>
        <end position="347"/>
    </location>
</feature>
<evidence type="ECO:0000256" key="6">
    <source>
        <dbReference type="ARBA" id="ARBA00022692"/>
    </source>
</evidence>
<comment type="pathway">
    <text evidence="2 10">Protein modification; protein glycosylation.</text>
</comment>
<dbReference type="GO" id="GO:0042283">
    <property type="term" value="F:dolichyl pyrophosphate Glc1Man9GlcNAc2 alpha-1,3-glucosyltransferase activity"/>
    <property type="evidence" value="ECO:0007669"/>
    <property type="project" value="TreeGrafter"/>
</dbReference>
<feature type="compositionally biased region" description="Basic and acidic residues" evidence="11">
    <location>
        <begin position="1"/>
        <end position="17"/>
    </location>
</feature>
<dbReference type="STRING" id="35608.A0A2U1KR08"/>
<evidence type="ECO:0000256" key="5">
    <source>
        <dbReference type="ARBA" id="ARBA00022679"/>
    </source>
</evidence>
<feature type="transmembrane region" description="Helical" evidence="10">
    <location>
        <begin position="200"/>
        <end position="222"/>
    </location>
</feature>
<gene>
    <name evidence="12" type="ORF">CTI12_AA574310</name>
</gene>
<feature type="transmembrane region" description="Helical" evidence="10">
    <location>
        <begin position="416"/>
        <end position="434"/>
    </location>
</feature>
<proteinExistence type="inferred from homology"/>
<accession>A0A2U1KR08</accession>
<feature type="transmembrane region" description="Helical" evidence="10">
    <location>
        <begin position="693"/>
        <end position="726"/>
    </location>
</feature>
<dbReference type="Pfam" id="PF03155">
    <property type="entry name" value="Alg6_Alg8"/>
    <property type="match status" value="1"/>
</dbReference>
<evidence type="ECO:0000256" key="4">
    <source>
        <dbReference type="ARBA" id="ARBA00022676"/>
    </source>
</evidence>
<dbReference type="EMBL" id="PKPP01014861">
    <property type="protein sequence ID" value="PWA39188.1"/>
    <property type="molecule type" value="Genomic_DNA"/>
</dbReference>
<dbReference type="UniPathway" id="UPA00378"/>
<feature type="transmembrane region" description="Helical" evidence="10">
    <location>
        <begin position="30"/>
        <end position="49"/>
    </location>
</feature>
<keyword evidence="8 10" id="KW-1133">Transmembrane helix</keyword>
<evidence type="ECO:0000256" key="11">
    <source>
        <dbReference type="SAM" id="MobiDB-lite"/>
    </source>
</evidence>
<dbReference type="Proteomes" id="UP000245207">
    <property type="component" value="Unassembled WGS sequence"/>
</dbReference>
<dbReference type="PANTHER" id="PTHR12413">
    <property type="entry name" value="DOLICHYL GLYCOSYLTRANSFERASE"/>
    <property type="match status" value="1"/>
</dbReference>
<evidence type="ECO:0000256" key="9">
    <source>
        <dbReference type="ARBA" id="ARBA00023136"/>
    </source>
</evidence>
<feature type="transmembrane region" description="Helical" evidence="10">
    <location>
        <begin position="539"/>
        <end position="557"/>
    </location>
</feature>
<feature type="region of interest" description="Disordered" evidence="11">
    <location>
        <begin position="1"/>
        <end position="22"/>
    </location>
</feature>
<evidence type="ECO:0000256" key="7">
    <source>
        <dbReference type="ARBA" id="ARBA00022824"/>
    </source>
</evidence>
<comment type="caution">
    <text evidence="12">The sequence shown here is derived from an EMBL/GenBank/DDBJ whole genome shotgun (WGS) entry which is preliminary data.</text>
</comment>
<evidence type="ECO:0000313" key="13">
    <source>
        <dbReference type="Proteomes" id="UP000245207"/>
    </source>
</evidence>
<evidence type="ECO:0000256" key="8">
    <source>
        <dbReference type="ARBA" id="ARBA00022989"/>
    </source>
</evidence>
<feature type="transmembrane region" description="Helical" evidence="10">
    <location>
        <begin position="151"/>
        <end position="166"/>
    </location>
</feature>
<dbReference type="AlphaFoldDB" id="A0A2U1KR08"/>
<feature type="transmembrane region" description="Helical" evidence="10">
    <location>
        <begin position="609"/>
        <end position="636"/>
    </location>
</feature>
<feature type="transmembrane region" description="Helical" evidence="10">
    <location>
        <begin position="359"/>
        <end position="377"/>
    </location>
</feature>
<dbReference type="PANTHER" id="PTHR12413:SF2">
    <property type="entry name" value="DOLICHYL PYROPHOSPHATE GLC1MAN9GLCNAC2 ALPHA-1,3-GLUCOSYLTRANSFERASE-RELATED"/>
    <property type="match status" value="1"/>
</dbReference>
<evidence type="ECO:0000256" key="1">
    <source>
        <dbReference type="ARBA" id="ARBA00004477"/>
    </source>
</evidence>
<feature type="transmembrane region" description="Helical" evidence="10">
    <location>
        <begin position="234"/>
        <end position="257"/>
    </location>
</feature>